<proteinExistence type="predicted"/>
<sequence length="114" mass="12518">MLTKKTFSPVVSVLVLTIVGFFICPGLLSAQTDINTDFSETGNIVNWNVIQEQYTDIWNLVYSKPGAPALEKEIIFPTTNCIYKEGAETKSCQAAFGENLIINGDRVKIKGKTG</sequence>
<accession>X0T2H2</accession>
<protein>
    <submittedName>
        <fullName evidence="1">Uncharacterized protein</fullName>
    </submittedName>
</protein>
<dbReference type="EMBL" id="BARS01016494">
    <property type="protein sequence ID" value="GAF87693.1"/>
    <property type="molecule type" value="Genomic_DNA"/>
</dbReference>
<evidence type="ECO:0000313" key="1">
    <source>
        <dbReference type="EMBL" id="GAF87693.1"/>
    </source>
</evidence>
<comment type="caution">
    <text evidence="1">The sequence shown here is derived from an EMBL/GenBank/DDBJ whole genome shotgun (WGS) entry which is preliminary data.</text>
</comment>
<feature type="non-terminal residue" evidence="1">
    <location>
        <position position="114"/>
    </location>
</feature>
<dbReference type="AlphaFoldDB" id="X0T2H2"/>
<gene>
    <name evidence="1" type="ORF">S01H1_27134</name>
</gene>
<organism evidence="1">
    <name type="scientific">marine sediment metagenome</name>
    <dbReference type="NCBI Taxonomy" id="412755"/>
    <lineage>
        <taxon>unclassified sequences</taxon>
        <taxon>metagenomes</taxon>
        <taxon>ecological metagenomes</taxon>
    </lineage>
</organism>
<reference evidence="1" key="1">
    <citation type="journal article" date="2014" name="Front. Microbiol.">
        <title>High frequency of phylogenetically diverse reductive dehalogenase-homologous genes in deep subseafloor sedimentary metagenomes.</title>
        <authorList>
            <person name="Kawai M."/>
            <person name="Futagami T."/>
            <person name="Toyoda A."/>
            <person name="Takaki Y."/>
            <person name="Nishi S."/>
            <person name="Hori S."/>
            <person name="Arai W."/>
            <person name="Tsubouchi T."/>
            <person name="Morono Y."/>
            <person name="Uchiyama I."/>
            <person name="Ito T."/>
            <person name="Fujiyama A."/>
            <person name="Inagaki F."/>
            <person name="Takami H."/>
        </authorList>
    </citation>
    <scope>NUCLEOTIDE SEQUENCE</scope>
    <source>
        <strain evidence="1">Expedition CK06-06</strain>
    </source>
</reference>
<name>X0T2H2_9ZZZZ</name>